<dbReference type="SMR" id="A2EKN1"/>
<dbReference type="InterPro" id="IPR024977">
    <property type="entry name" value="Apc4-like_WD40_dom"/>
</dbReference>
<feature type="coiled-coil region" evidence="4">
    <location>
        <begin position="40"/>
        <end position="143"/>
    </location>
</feature>
<dbReference type="eggNOG" id="KOG0288">
    <property type="taxonomic scope" value="Eukaryota"/>
</dbReference>
<dbReference type="InterPro" id="IPR001680">
    <property type="entry name" value="WD40_rpt"/>
</dbReference>
<dbReference type="OMA" id="FVWNTNT"/>
<dbReference type="PANTHER" id="PTHR19878">
    <property type="entry name" value="AUTOPHAGY PROTEIN 16-LIKE"/>
    <property type="match status" value="1"/>
</dbReference>
<keyword evidence="4" id="KW-0175">Coiled coil</keyword>
<dbReference type="PANTHER" id="PTHR19878:SF8">
    <property type="entry name" value="AUTOPHAGY-RELATED 16, ISOFORM F"/>
    <property type="match status" value="1"/>
</dbReference>
<evidence type="ECO:0000256" key="3">
    <source>
        <dbReference type="PROSITE-ProRule" id="PRU00221"/>
    </source>
</evidence>
<dbReference type="InterPro" id="IPR019775">
    <property type="entry name" value="WD40_repeat_CS"/>
</dbReference>
<dbReference type="PROSITE" id="PS50294">
    <property type="entry name" value="WD_REPEATS_REGION"/>
    <property type="match status" value="1"/>
</dbReference>
<protein>
    <recommendedName>
        <fullName evidence="5">Anaphase-promoting complex subunit 4-like WD40 domain-containing protein</fullName>
    </recommendedName>
</protein>
<dbReference type="Proteomes" id="UP000001542">
    <property type="component" value="Unassembled WGS sequence"/>
</dbReference>
<dbReference type="Pfam" id="PF12894">
    <property type="entry name" value="ANAPC4_WD40"/>
    <property type="match status" value="1"/>
</dbReference>
<evidence type="ECO:0000256" key="4">
    <source>
        <dbReference type="SAM" id="Coils"/>
    </source>
</evidence>
<feature type="domain" description="Anaphase-promoting complex subunit 4-like WD40" evidence="5">
    <location>
        <begin position="249"/>
        <end position="314"/>
    </location>
</feature>
<dbReference type="InParanoid" id="A2EKN1"/>
<dbReference type="OrthoDB" id="6262491at2759"/>
<dbReference type="GO" id="GO:0000045">
    <property type="term" value="P:autophagosome assembly"/>
    <property type="evidence" value="ECO:0007669"/>
    <property type="project" value="InterPro"/>
</dbReference>
<dbReference type="STRING" id="5722.A2EKN1"/>
<evidence type="ECO:0000313" key="6">
    <source>
        <dbReference type="EMBL" id="EAY06770.1"/>
    </source>
</evidence>
<evidence type="ECO:0000256" key="1">
    <source>
        <dbReference type="ARBA" id="ARBA00022574"/>
    </source>
</evidence>
<dbReference type="VEuPathDB" id="TrichDB:TVAG_103200"/>
<accession>A2EKN1</accession>
<dbReference type="InterPro" id="IPR015943">
    <property type="entry name" value="WD40/YVTN_repeat-like_dom_sf"/>
</dbReference>
<dbReference type="SMART" id="SM00320">
    <property type="entry name" value="WD40"/>
    <property type="match status" value="6"/>
</dbReference>
<keyword evidence="7" id="KW-1185">Reference proteome</keyword>
<reference evidence="6" key="2">
    <citation type="journal article" date="2007" name="Science">
        <title>Draft genome sequence of the sexually transmitted pathogen Trichomonas vaginalis.</title>
        <authorList>
            <person name="Carlton J.M."/>
            <person name="Hirt R.P."/>
            <person name="Silva J.C."/>
            <person name="Delcher A.L."/>
            <person name="Schatz M."/>
            <person name="Zhao Q."/>
            <person name="Wortman J.R."/>
            <person name="Bidwell S.L."/>
            <person name="Alsmark U.C.M."/>
            <person name="Besteiro S."/>
            <person name="Sicheritz-Ponten T."/>
            <person name="Noel C.J."/>
            <person name="Dacks J.B."/>
            <person name="Foster P.G."/>
            <person name="Simillion C."/>
            <person name="Van de Peer Y."/>
            <person name="Miranda-Saavedra D."/>
            <person name="Barton G.J."/>
            <person name="Westrop G.D."/>
            <person name="Mueller S."/>
            <person name="Dessi D."/>
            <person name="Fiori P.L."/>
            <person name="Ren Q."/>
            <person name="Paulsen I."/>
            <person name="Zhang H."/>
            <person name="Bastida-Corcuera F.D."/>
            <person name="Simoes-Barbosa A."/>
            <person name="Brown M.T."/>
            <person name="Hayes R.D."/>
            <person name="Mukherjee M."/>
            <person name="Okumura C.Y."/>
            <person name="Schneider R."/>
            <person name="Smith A.J."/>
            <person name="Vanacova S."/>
            <person name="Villalvazo M."/>
            <person name="Haas B.J."/>
            <person name="Pertea M."/>
            <person name="Feldblyum T.V."/>
            <person name="Utterback T.R."/>
            <person name="Shu C.L."/>
            <person name="Osoegawa K."/>
            <person name="de Jong P.J."/>
            <person name="Hrdy I."/>
            <person name="Horvathova L."/>
            <person name="Zubacova Z."/>
            <person name="Dolezal P."/>
            <person name="Malik S.B."/>
            <person name="Logsdon J.M. Jr."/>
            <person name="Henze K."/>
            <person name="Gupta A."/>
            <person name="Wang C.C."/>
            <person name="Dunne R.L."/>
            <person name="Upcroft J.A."/>
            <person name="Upcroft P."/>
            <person name="White O."/>
            <person name="Salzberg S.L."/>
            <person name="Tang P."/>
            <person name="Chiu C.-H."/>
            <person name="Lee Y.-S."/>
            <person name="Embley T.M."/>
            <person name="Coombs G.H."/>
            <person name="Mottram J.C."/>
            <person name="Tachezy J."/>
            <person name="Fraser-Liggett C.M."/>
            <person name="Johnson P.J."/>
        </authorList>
    </citation>
    <scope>NUCLEOTIDE SEQUENCE [LARGE SCALE GENOMIC DNA]</scope>
    <source>
        <strain evidence="6">G3</strain>
    </source>
</reference>
<dbReference type="EMBL" id="DS113415">
    <property type="protein sequence ID" value="EAY06770.1"/>
    <property type="molecule type" value="Genomic_DNA"/>
</dbReference>
<proteinExistence type="predicted"/>
<keyword evidence="1 3" id="KW-0853">WD repeat</keyword>
<gene>
    <name evidence="6" type="ORF">TVAG_103200</name>
</gene>
<keyword evidence="2" id="KW-0677">Repeat</keyword>
<name>A2EKN1_TRIV3</name>
<dbReference type="FunFam" id="2.130.10.10:FF:003641">
    <property type="entry name" value="Uncharacterized protein"/>
    <property type="match status" value="1"/>
</dbReference>
<dbReference type="KEGG" id="tva:4764644"/>
<dbReference type="RefSeq" id="XP_001318993.1">
    <property type="nucleotide sequence ID" value="XM_001318958.1"/>
</dbReference>
<dbReference type="Pfam" id="PF00400">
    <property type="entry name" value="WD40"/>
    <property type="match status" value="1"/>
</dbReference>
<dbReference type="AlphaFoldDB" id="A2EKN1"/>
<evidence type="ECO:0000313" key="7">
    <source>
        <dbReference type="Proteomes" id="UP000001542"/>
    </source>
</evidence>
<reference evidence="6" key="1">
    <citation type="submission" date="2006-10" db="EMBL/GenBank/DDBJ databases">
        <authorList>
            <person name="Amadeo P."/>
            <person name="Zhao Q."/>
            <person name="Wortman J."/>
            <person name="Fraser-Liggett C."/>
            <person name="Carlton J."/>
        </authorList>
    </citation>
    <scope>NUCLEOTIDE SEQUENCE</scope>
    <source>
        <strain evidence="6">G3</strain>
    </source>
</reference>
<dbReference type="InterPro" id="IPR036322">
    <property type="entry name" value="WD40_repeat_dom_sf"/>
</dbReference>
<feature type="repeat" description="WD" evidence="3">
    <location>
        <begin position="280"/>
        <end position="313"/>
    </location>
</feature>
<sequence>MELNSILSCLADRDKLSRSQSFWDDYVKMSNAIVENLNINHQLKNEVPELKNKVEQLTNEINSNSQSAQLKREINGVQQSISEIREQFDLEETNMKLIAEEFTQSRNEKNKIEKEVKEFEDKNTKLKENTKLLEEEKNTKLKEVSFRRDGLTGMQKRYTDLMNHREQITMELLKSKEIEMNLRNEDYVKSDAPEVDTSKFKVDIPNVKSSNSPEDTSSHEEFLLNQNFIKNLQLEAHPTKQSGTITSLCFANTQPLFASGSEDNSVIVVRADNNSKIAALNDSSKTIMSIKFSPSDKFLMAASYDGSVRFYKIPDFRFVICNSDNRECVNDAVFITDDKFVTCCRNQSIKLFDIQRSAPVNTIISSSTPNSIIPLQGESLVITGHYDGYIRGYDLRSSQHVFEIKSHKQPVIQVCGRQGASKIMSISCDKTIASIDLKETSVVGSVNFHRAGLPSEKIQMAMVDGDAIIGSTTGDIYEYDLSNFKLRGTSKAHDHPVYCVAASQTYGLLATGDRDGVVKFWNSKSGSKFSA</sequence>
<evidence type="ECO:0000256" key="2">
    <source>
        <dbReference type="ARBA" id="ARBA00022737"/>
    </source>
</evidence>
<organism evidence="6 7">
    <name type="scientific">Trichomonas vaginalis (strain ATCC PRA-98 / G3)</name>
    <dbReference type="NCBI Taxonomy" id="412133"/>
    <lineage>
        <taxon>Eukaryota</taxon>
        <taxon>Metamonada</taxon>
        <taxon>Parabasalia</taxon>
        <taxon>Trichomonadida</taxon>
        <taxon>Trichomonadidae</taxon>
        <taxon>Trichomonas</taxon>
    </lineage>
</organism>
<dbReference type="Gene3D" id="2.130.10.10">
    <property type="entry name" value="YVTN repeat-like/Quinoprotein amine dehydrogenase"/>
    <property type="match status" value="2"/>
</dbReference>
<dbReference type="InterPro" id="IPR045160">
    <property type="entry name" value="ATG16"/>
</dbReference>
<evidence type="ECO:0000259" key="5">
    <source>
        <dbReference type="Pfam" id="PF12894"/>
    </source>
</evidence>
<dbReference type="PROSITE" id="PS50082">
    <property type="entry name" value="WD_REPEATS_2"/>
    <property type="match status" value="2"/>
</dbReference>
<feature type="repeat" description="WD" evidence="3">
    <location>
        <begin position="490"/>
        <end position="531"/>
    </location>
</feature>
<dbReference type="VEuPathDB" id="TrichDB:TVAGG3_0931450"/>
<dbReference type="SUPFAM" id="SSF50978">
    <property type="entry name" value="WD40 repeat-like"/>
    <property type="match status" value="1"/>
</dbReference>
<dbReference type="PROSITE" id="PS00678">
    <property type="entry name" value="WD_REPEATS_1"/>
    <property type="match status" value="1"/>
</dbReference>